<evidence type="ECO:0000313" key="1">
    <source>
        <dbReference type="EMBL" id="KAE9591729.1"/>
    </source>
</evidence>
<name>A0A6A4NWK2_LUPAL</name>
<reference evidence="2" key="1">
    <citation type="journal article" date="2020" name="Nat. Commun.">
        <title>Genome sequence of the cluster root forming white lupin.</title>
        <authorList>
            <person name="Hufnagel B."/>
            <person name="Marques A."/>
            <person name="Soriano A."/>
            <person name="Marques L."/>
            <person name="Divol F."/>
            <person name="Doumas P."/>
            <person name="Sallet E."/>
            <person name="Mancinotti D."/>
            <person name="Carrere S."/>
            <person name="Marande W."/>
            <person name="Arribat S."/>
            <person name="Keller J."/>
            <person name="Huneau C."/>
            <person name="Blein T."/>
            <person name="Aime D."/>
            <person name="Laguerre M."/>
            <person name="Taylor J."/>
            <person name="Schubert V."/>
            <person name="Nelson M."/>
            <person name="Geu-Flores F."/>
            <person name="Crespi M."/>
            <person name="Gallardo-Guerrero K."/>
            <person name="Delaux P.-M."/>
            <person name="Salse J."/>
            <person name="Berges H."/>
            <person name="Guyot R."/>
            <person name="Gouzy J."/>
            <person name="Peret B."/>
        </authorList>
    </citation>
    <scope>NUCLEOTIDE SEQUENCE [LARGE SCALE GENOMIC DNA]</scope>
    <source>
        <strain evidence="2">cv. Amiga</strain>
    </source>
</reference>
<comment type="caution">
    <text evidence="1">The sequence shown here is derived from an EMBL/GenBank/DDBJ whole genome shotgun (WGS) entry which is preliminary data.</text>
</comment>
<organism evidence="1 2">
    <name type="scientific">Lupinus albus</name>
    <name type="common">White lupine</name>
    <name type="synonym">Lupinus termis</name>
    <dbReference type="NCBI Taxonomy" id="3870"/>
    <lineage>
        <taxon>Eukaryota</taxon>
        <taxon>Viridiplantae</taxon>
        <taxon>Streptophyta</taxon>
        <taxon>Embryophyta</taxon>
        <taxon>Tracheophyta</taxon>
        <taxon>Spermatophyta</taxon>
        <taxon>Magnoliopsida</taxon>
        <taxon>eudicotyledons</taxon>
        <taxon>Gunneridae</taxon>
        <taxon>Pentapetalae</taxon>
        <taxon>rosids</taxon>
        <taxon>fabids</taxon>
        <taxon>Fabales</taxon>
        <taxon>Fabaceae</taxon>
        <taxon>Papilionoideae</taxon>
        <taxon>50 kb inversion clade</taxon>
        <taxon>genistoids sensu lato</taxon>
        <taxon>core genistoids</taxon>
        <taxon>Genisteae</taxon>
        <taxon>Lupinus</taxon>
    </lineage>
</organism>
<keyword evidence="2" id="KW-1185">Reference proteome</keyword>
<protein>
    <submittedName>
        <fullName evidence="1">Uncharacterized protein</fullName>
    </submittedName>
</protein>
<evidence type="ECO:0000313" key="2">
    <source>
        <dbReference type="Proteomes" id="UP000447434"/>
    </source>
</evidence>
<sequence length="60" mass="6972">MMGRVFGSGGRRRKGSLLCSFRRYNEHLNNLLERRSVSLDKSCRVRVCGLRKLKTIVDVF</sequence>
<dbReference type="AlphaFoldDB" id="A0A6A4NWK2"/>
<accession>A0A6A4NWK2</accession>
<dbReference type="Proteomes" id="UP000447434">
    <property type="component" value="Chromosome 20"/>
</dbReference>
<proteinExistence type="predicted"/>
<dbReference type="EMBL" id="WOCE01000020">
    <property type="protein sequence ID" value="KAE9591729.1"/>
    <property type="molecule type" value="Genomic_DNA"/>
</dbReference>
<gene>
    <name evidence="1" type="ORF">Lalb_Chr20g0121801</name>
</gene>